<evidence type="ECO:0000313" key="3">
    <source>
        <dbReference type="Proteomes" id="UP000009168"/>
    </source>
</evidence>
<dbReference type="InterPro" id="IPR007967">
    <property type="entry name" value="GSKIP_dom"/>
</dbReference>
<protein>
    <recommendedName>
        <fullName evidence="1">GSKIP domain-containing protein</fullName>
    </recommendedName>
</protein>
<dbReference type="RefSeq" id="XP_001026203.2">
    <property type="nucleotide sequence ID" value="XM_001026203.2"/>
</dbReference>
<dbReference type="InParanoid" id="I7MAR8"/>
<name>I7MAR8_TETTS</name>
<feature type="domain" description="GSKIP" evidence="1">
    <location>
        <begin position="24"/>
        <end position="101"/>
    </location>
</feature>
<dbReference type="Proteomes" id="UP000009168">
    <property type="component" value="Unassembled WGS sequence"/>
</dbReference>
<accession>I7MAR8</accession>
<dbReference type="InterPro" id="IPR023231">
    <property type="entry name" value="GSKIP_dom_sf"/>
</dbReference>
<organism evidence="2 3">
    <name type="scientific">Tetrahymena thermophila (strain SB210)</name>
    <dbReference type="NCBI Taxonomy" id="312017"/>
    <lineage>
        <taxon>Eukaryota</taxon>
        <taxon>Sar</taxon>
        <taxon>Alveolata</taxon>
        <taxon>Ciliophora</taxon>
        <taxon>Intramacronucleata</taxon>
        <taxon>Oligohymenophorea</taxon>
        <taxon>Hymenostomatida</taxon>
        <taxon>Tetrahymenina</taxon>
        <taxon>Tetrahymenidae</taxon>
        <taxon>Tetrahymena</taxon>
    </lineage>
</organism>
<dbReference type="EMBL" id="GG662313">
    <property type="protein sequence ID" value="EAS05958.2"/>
    <property type="molecule type" value="Genomic_DNA"/>
</dbReference>
<dbReference type="GeneID" id="7845035"/>
<dbReference type="AlphaFoldDB" id="I7MAR8"/>
<evidence type="ECO:0000313" key="2">
    <source>
        <dbReference type="EMBL" id="EAS05958.2"/>
    </source>
</evidence>
<keyword evidence="3" id="KW-1185">Reference proteome</keyword>
<gene>
    <name evidence="2" type="ORF">TTHERM_00780470</name>
</gene>
<dbReference type="Gene3D" id="3.30.2280.10">
    <property type="entry name" value="Hypothetical protein (hspc210)"/>
    <property type="match status" value="1"/>
</dbReference>
<sequence length="112" mass="13242">MDCDNENHIDFEKEVEEFTKFNYVEKIEIISNQTDQCEMIFTTLEKNVLHLKCCTQEGIIVLPDSKPCLEQTRFESFDILLSQYSPLYNQKFNNDLINKLQILAQNQVEDEN</sequence>
<evidence type="ECO:0000259" key="1">
    <source>
        <dbReference type="Pfam" id="PF05303"/>
    </source>
</evidence>
<dbReference type="Pfam" id="PF05303">
    <property type="entry name" value="GSKIP_dom"/>
    <property type="match status" value="1"/>
</dbReference>
<dbReference type="OrthoDB" id="5804279at2759"/>
<reference evidence="3" key="1">
    <citation type="journal article" date="2006" name="PLoS Biol.">
        <title>Macronuclear genome sequence of the ciliate Tetrahymena thermophila, a model eukaryote.</title>
        <authorList>
            <person name="Eisen J.A."/>
            <person name="Coyne R.S."/>
            <person name="Wu M."/>
            <person name="Wu D."/>
            <person name="Thiagarajan M."/>
            <person name="Wortman J.R."/>
            <person name="Badger J.H."/>
            <person name="Ren Q."/>
            <person name="Amedeo P."/>
            <person name="Jones K.M."/>
            <person name="Tallon L.J."/>
            <person name="Delcher A.L."/>
            <person name="Salzberg S.L."/>
            <person name="Silva J.C."/>
            <person name="Haas B.J."/>
            <person name="Majoros W.H."/>
            <person name="Farzad M."/>
            <person name="Carlton J.M."/>
            <person name="Smith R.K. Jr."/>
            <person name="Garg J."/>
            <person name="Pearlman R.E."/>
            <person name="Karrer K.M."/>
            <person name="Sun L."/>
            <person name="Manning G."/>
            <person name="Elde N.C."/>
            <person name="Turkewitz A.P."/>
            <person name="Asai D.J."/>
            <person name="Wilkes D.E."/>
            <person name="Wang Y."/>
            <person name="Cai H."/>
            <person name="Collins K."/>
            <person name="Stewart B.A."/>
            <person name="Lee S.R."/>
            <person name="Wilamowska K."/>
            <person name="Weinberg Z."/>
            <person name="Ruzzo W.L."/>
            <person name="Wloga D."/>
            <person name="Gaertig J."/>
            <person name="Frankel J."/>
            <person name="Tsao C.-C."/>
            <person name="Gorovsky M.A."/>
            <person name="Keeling P.J."/>
            <person name="Waller R.F."/>
            <person name="Patron N.J."/>
            <person name="Cherry J.M."/>
            <person name="Stover N.A."/>
            <person name="Krieger C.J."/>
            <person name="del Toro C."/>
            <person name="Ryder H.F."/>
            <person name="Williamson S.C."/>
            <person name="Barbeau R.A."/>
            <person name="Hamilton E.P."/>
            <person name="Orias E."/>
        </authorList>
    </citation>
    <scope>NUCLEOTIDE SEQUENCE [LARGE SCALE GENOMIC DNA]</scope>
    <source>
        <strain evidence="3">SB210</strain>
    </source>
</reference>
<dbReference type="SUPFAM" id="SSF103107">
    <property type="entry name" value="Hypothetical protein c14orf129, hspc210"/>
    <property type="match status" value="1"/>
</dbReference>
<proteinExistence type="predicted"/>
<dbReference type="KEGG" id="tet:TTHERM_00780470"/>